<accession>A0A2M6WLX8</accession>
<name>A0A2M6WLX8_9BACT</name>
<dbReference type="AlphaFoldDB" id="A0A2M6WLX8"/>
<evidence type="ECO:0000313" key="2">
    <source>
        <dbReference type="Proteomes" id="UP000229335"/>
    </source>
</evidence>
<dbReference type="Proteomes" id="UP000229335">
    <property type="component" value="Unassembled WGS sequence"/>
</dbReference>
<dbReference type="EMBL" id="PFAS01000045">
    <property type="protein sequence ID" value="PIT93752.1"/>
    <property type="molecule type" value="Genomic_DNA"/>
</dbReference>
<organism evidence="1 2">
    <name type="scientific">Candidatus Falkowbacteria bacterium CG10_big_fil_rev_8_21_14_0_10_43_11</name>
    <dbReference type="NCBI Taxonomy" id="1974568"/>
    <lineage>
        <taxon>Bacteria</taxon>
        <taxon>Candidatus Falkowiibacteriota</taxon>
    </lineage>
</organism>
<protein>
    <submittedName>
        <fullName evidence="1">Uncharacterized protein</fullName>
    </submittedName>
</protein>
<sequence>MNIFLGRKANGRTFLPLQNPFLFAGAPFGLTPPLASGERVTRPNNVTRPPLWAGARRADGFFNFGNGYNGGFLAIIL</sequence>
<proteinExistence type="predicted"/>
<evidence type="ECO:0000313" key="1">
    <source>
        <dbReference type="EMBL" id="PIT93752.1"/>
    </source>
</evidence>
<reference evidence="2" key="1">
    <citation type="submission" date="2017-09" db="EMBL/GenBank/DDBJ databases">
        <title>Depth-based differentiation of microbial function through sediment-hosted aquifers and enrichment of novel symbionts in the deep terrestrial subsurface.</title>
        <authorList>
            <person name="Probst A.J."/>
            <person name="Ladd B."/>
            <person name="Jarett J.K."/>
            <person name="Geller-Mcgrath D.E."/>
            <person name="Sieber C.M.K."/>
            <person name="Emerson J.B."/>
            <person name="Anantharaman K."/>
            <person name="Thomas B.C."/>
            <person name="Malmstrom R."/>
            <person name="Stieglmeier M."/>
            <person name="Klingl A."/>
            <person name="Woyke T."/>
            <person name="Ryan C.M."/>
            <person name="Banfield J.F."/>
        </authorList>
    </citation>
    <scope>NUCLEOTIDE SEQUENCE [LARGE SCALE GENOMIC DNA]</scope>
</reference>
<comment type="caution">
    <text evidence="1">The sequence shown here is derived from an EMBL/GenBank/DDBJ whole genome shotgun (WGS) entry which is preliminary data.</text>
</comment>
<gene>
    <name evidence="1" type="ORF">COU00_02620</name>
</gene>